<proteinExistence type="predicted"/>
<accession>A0A5J4SHF4</accession>
<protein>
    <submittedName>
        <fullName evidence="1">Uncharacterized protein</fullName>
    </submittedName>
</protein>
<evidence type="ECO:0000313" key="1">
    <source>
        <dbReference type="EMBL" id="KAA6344663.1"/>
    </source>
</evidence>
<dbReference type="AlphaFoldDB" id="A0A5J4SHF4"/>
<dbReference type="EMBL" id="SNRY01000206">
    <property type="protein sequence ID" value="KAA6344663.1"/>
    <property type="molecule type" value="Genomic_DNA"/>
</dbReference>
<organism evidence="1">
    <name type="scientific">termite gut metagenome</name>
    <dbReference type="NCBI Taxonomy" id="433724"/>
    <lineage>
        <taxon>unclassified sequences</taxon>
        <taxon>metagenomes</taxon>
        <taxon>organismal metagenomes</taxon>
    </lineage>
</organism>
<sequence>MMIKKNNNVLAVVLSLSLLSISCKDENSDKELASLSTSIIFNIEKNSGTVTLPDKVNLMANNVQNNAVIEANIPIDPKGKGNIAGLATSNEWHVKFWAADLDKNLSYDKNKGFKLYPQGIFLPESPVFFAGVADFSYQPGKNIYLILEPQTRCLTFRLVINPDTNIHPQEVNGIFSGVVSERVFGSTQTEISEENIGHIPLKFTPSVINSYTFEVSYRLLGISKKQKCEIQLDFFSDEFPPLTIDLTDKLKIFNDFSSDEMICTINLNKPSPPSPPTKNENELEIEGISVVSWEDNGQHEHNL</sequence>
<comment type="caution">
    <text evidence="1">The sequence shown here is derived from an EMBL/GenBank/DDBJ whole genome shotgun (WGS) entry which is preliminary data.</text>
</comment>
<name>A0A5J4SHF4_9ZZZZ</name>
<gene>
    <name evidence="1" type="ORF">EZS27_007719</name>
</gene>
<reference evidence="1" key="1">
    <citation type="submission" date="2019-03" db="EMBL/GenBank/DDBJ databases">
        <title>Single cell metagenomics reveals metabolic interactions within the superorganism composed of flagellate Streblomastix strix and complex community of Bacteroidetes bacteria on its surface.</title>
        <authorList>
            <person name="Treitli S.C."/>
            <person name="Kolisko M."/>
            <person name="Husnik F."/>
            <person name="Keeling P."/>
            <person name="Hampl V."/>
        </authorList>
    </citation>
    <scope>NUCLEOTIDE SEQUENCE</scope>
    <source>
        <strain evidence="1">STM</strain>
    </source>
</reference>
<dbReference type="PROSITE" id="PS51257">
    <property type="entry name" value="PROKAR_LIPOPROTEIN"/>
    <property type="match status" value="1"/>
</dbReference>